<evidence type="ECO:0000256" key="1">
    <source>
        <dbReference type="SAM" id="MobiDB-lite"/>
    </source>
</evidence>
<protein>
    <submittedName>
        <fullName evidence="3">Uncharacterized protein</fullName>
    </submittedName>
</protein>
<reference evidence="3" key="1">
    <citation type="submission" date="2016-11" db="UniProtKB">
        <authorList>
            <consortium name="WormBaseParasite"/>
        </authorList>
    </citation>
    <scope>IDENTIFICATION</scope>
</reference>
<evidence type="ECO:0000313" key="2">
    <source>
        <dbReference type="Proteomes" id="UP000095287"/>
    </source>
</evidence>
<proteinExistence type="predicted"/>
<organism evidence="2 3">
    <name type="scientific">Steinernema glaseri</name>
    <dbReference type="NCBI Taxonomy" id="37863"/>
    <lineage>
        <taxon>Eukaryota</taxon>
        <taxon>Metazoa</taxon>
        <taxon>Ecdysozoa</taxon>
        <taxon>Nematoda</taxon>
        <taxon>Chromadorea</taxon>
        <taxon>Rhabditida</taxon>
        <taxon>Tylenchina</taxon>
        <taxon>Panagrolaimomorpha</taxon>
        <taxon>Strongyloidoidea</taxon>
        <taxon>Steinernematidae</taxon>
        <taxon>Steinernema</taxon>
    </lineage>
</organism>
<name>A0A1I7Y3T8_9BILA</name>
<dbReference type="Proteomes" id="UP000095287">
    <property type="component" value="Unplaced"/>
</dbReference>
<evidence type="ECO:0000313" key="3">
    <source>
        <dbReference type="WBParaSite" id="L893_g12190.t1"/>
    </source>
</evidence>
<feature type="compositionally biased region" description="Basic and acidic residues" evidence="1">
    <location>
        <begin position="10"/>
        <end position="22"/>
    </location>
</feature>
<dbReference type="AlphaFoldDB" id="A0A1I7Y3T8"/>
<keyword evidence="2" id="KW-1185">Reference proteome</keyword>
<feature type="region of interest" description="Disordered" evidence="1">
    <location>
        <begin position="1"/>
        <end position="32"/>
    </location>
</feature>
<feature type="compositionally biased region" description="Polar residues" evidence="1">
    <location>
        <begin position="23"/>
        <end position="32"/>
    </location>
</feature>
<dbReference type="WBParaSite" id="L893_g12190.t1">
    <property type="protein sequence ID" value="L893_g12190.t1"/>
    <property type="gene ID" value="L893_g12190"/>
</dbReference>
<sequence>MILGSSNAEDSARIRGFFEDTSRGPTLPSTLH</sequence>
<accession>A0A1I7Y3T8</accession>